<feature type="domain" description="Glycosyltransferase 2-like" evidence="1">
    <location>
        <begin position="23"/>
        <end position="185"/>
    </location>
</feature>
<name>A0ABT1C4R7_9HYPH</name>
<gene>
    <name evidence="2" type="ORF">NGM99_04905</name>
</gene>
<dbReference type="SUPFAM" id="SSF53448">
    <property type="entry name" value="Nucleotide-diphospho-sugar transferases"/>
    <property type="match status" value="1"/>
</dbReference>
<comment type="caution">
    <text evidence="2">The sequence shown here is derived from an EMBL/GenBank/DDBJ whole genome shotgun (WGS) entry which is preliminary data.</text>
</comment>
<dbReference type="InterPro" id="IPR001173">
    <property type="entry name" value="Glyco_trans_2-like"/>
</dbReference>
<proteinExistence type="predicted"/>
<dbReference type="RefSeq" id="WP_252816554.1">
    <property type="nucleotide sequence ID" value="NZ_JAMXQS010000002.1"/>
</dbReference>
<dbReference type="Proteomes" id="UP001205906">
    <property type="component" value="Unassembled WGS sequence"/>
</dbReference>
<dbReference type="PANTHER" id="PTHR43179:SF7">
    <property type="entry name" value="RHAMNOSYLTRANSFERASE WBBL"/>
    <property type="match status" value="1"/>
</dbReference>
<keyword evidence="3" id="KW-1185">Reference proteome</keyword>
<organism evidence="2 3">
    <name type="scientific">Mesorhizobium liriopis</name>
    <dbReference type="NCBI Taxonomy" id="2953882"/>
    <lineage>
        <taxon>Bacteria</taxon>
        <taxon>Pseudomonadati</taxon>
        <taxon>Pseudomonadota</taxon>
        <taxon>Alphaproteobacteria</taxon>
        <taxon>Hyphomicrobiales</taxon>
        <taxon>Phyllobacteriaceae</taxon>
        <taxon>Mesorhizobium</taxon>
    </lineage>
</organism>
<dbReference type="PANTHER" id="PTHR43179">
    <property type="entry name" value="RHAMNOSYLTRANSFERASE WBBL"/>
    <property type="match status" value="1"/>
</dbReference>
<protein>
    <submittedName>
        <fullName evidence="2">Glycosyltransferase family 2 protein</fullName>
    </submittedName>
</protein>
<sequence length="314" mass="33659">MTTLGVSTEAEYPLAAQPAPLAVIIVTYNSGEVLPGLLDSLPLGINGVENVRVIVADNDSRDASPELAAFHFTKPELVRMGRNAGYATAINAAAELAGPESDLLVLNPDIRLMPGCARLLREALGDEGVGVTVPRIMHGDGTLAPSLRREPSILTAWSEALIGGKLARRLGVGEVIADSRLYQRRAAVKWATGAALMISAEARARVGDWDESFFLYSEEVDFMRRVRQSGLRIDFIPSAQATHIGGEAKTNPFLSSMLTANRIRDYGRRHGRFATEFFRLGVALGAALRAPLGRVHRASLRAALTGSLHGSPNA</sequence>
<evidence type="ECO:0000259" key="1">
    <source>
        <dbReference type="Pfam" id="PF00535"/>
    </source>
</evidence>
<evidence type="ECO:0000313" key="2">
    <source>
        <dbReference type="EMBL" id="MCO6049126.1"/>
    </source>
</evidence>
<reference evidence="2 3" key="1">
    <citation type="submission" date="2022-06" db="EMBL/GenBank/DDBJ databases">
        <title>Mesorhizobium sp. strain RP14 Genome sequencing and assembly.</title>
        <authorList>
            <person name="Kim I."/>
        </authorList>
    </citation>
    <scope>NUCLEOTIDE SEQUENCE [LARGE SCALE GENOMIC DNA]</scope>
    <source>
        <strain evidence="3">RP14(2022)</strain>
    </source>
</reference>
<dbReference type="Gene3D" id="3.90.550.10">
    <property type="entry name" value="Spore Coat Polysaccharide Biosynthesis Protein SpsA, Chain A"/>
    <property type="match status" value="1"/>
</dbReference>
<accession>A0ABT1C4R7</accession>
<dbReference type="EMBL" id="JAMXQS010000002">
    <property type="protein sequence ID" value="MCO6049126.1"/>
    <property type="molecule type" value="Genomic_DNA"/>
</dbReference>
<dbReference type="Pfam" id="PF00535">
    <property type="entry name" value="Glycos_transf_2"/>
    <property type="match status" value="1"/>
</dbReference>
<evidence type="ECO:0000313" key="3">
    <source>
        <dbReference type="Proteomes" id="UP001205906"/>
    </source>
</evidence>
<dbReference type="InterPro" id="IPR029044">
    <property type="entry name" value="Nucleotide-diphossugar_trans"/>
</dbReference>